<organism evidence="1 2">
    <name type="scientific">Chlorella ohadii</name>
    <dbReference type="NCBI Taxonomy" id="2649997"/>
    <lineage>
        <taxon>Eukaryota</taxon>
        <taxon>Viridiplantae</taxon>
        <taxon>Chlorophyta</taxon>
        <taxon>core chlorophytes</taxon>
        <taxon>Trebouxiophyceae</taxon>
        <taxon>Chlorellales</taxon>
        <taxon>Chlorellaceae</taxon>
        <taxon>Chlorella clade</taxon>
        <taxon>Chlorella</taxon>
    </lineage>
</organism>
<gene>
    <name evidence="1" type="ORF">COHA_007172</name>
</gene>
<sequence>MASPASAPSQQPVLLLLKGQPGSGKSTLAVALARALRWPLVDKDDARSAFQPLSAAHPGVDWNELSYAVLWRVVETQLRCGLSLIIDCPLARRPLFDRAAALAEQHGARLALVELLPGDEALWRQRVEERGRRDAGTDHAHKPGSWADIQAVLARNGGSEGWGSEVDVPLRCALDSTAGSTAEHAAAVLGMLAAAGVHAAAAGC</sequence>
<name>A0AAD5H3N8_9CHLO</name>
<dbReference type="Proteomes" id="UP001205105">
    <property type="component" value="Unassembled WGS sequence"/>
</dbReference>
<comment type="caution">
    <text evidence="1">The sequence shown here is derived from an EMBL/GenBank/DDBJ whole genome shotgun (WGS) entry which is preliminary data.</text>
</comment>
<evidence type="ECO:0000313" key="2">
    <source>
        <dbReference type="Proteomes" id="UP001205105"/>
    </source>
</evidence>
<dbReference type="Pfam" id="PF13671">
    <property type="entry name" value="AAA_33"/>
    <property type="match status" value="1"/>
</dbReference>
<dbReference type="PANTHER" id="PTHR37807:SF3">
    <property type="entry name" value="OS07G0160300 PROTEIN"/>
    <property type="match status" value="1"/>
</dbReference>
<dbReference type="EMBL" id="JADXDR010000108">
    <property type="protein sequence ID" value="KAI7839030.1"/>
    <property type="molecule type" value="Genomic_DNA"/>
</dbReference>
<dbReference type="AlphaFoldDB" id="A0AAD5H3N8"/>
<evidence type="ECO:0000313" key="1">
    <source>
        <dbReference type="EMBL" id="KAI7839030.1"/>
    </source>
</evidence>
<protein>
    <submittedName>
        <fullName evidence="1">Uncharacterized protein</fullName>
    </submittedName>
</protein>
<dbReference type="PANTHER" id="PTHR37807">
    <property type="entry name" value="OS07G0160300 PROTEIN"/>
    <property type="match status" value="1"/>
</dbReference>
<accession>A0AAD5H3N8</accession>
<proteinExistence type="predicted"/>
<dbReference type="Gene3D" id="3.40.50.300">
    <property type="entry name" value="P-loop containing nucleotide triphosphate hydrolases"/>
    <property type="match status" value="1"/>
</dbReference>
<keyword evidence="2" id="KW-1185">Reference proteome</keyword>
<dbReference type="InterPro" id="IPR027417">
    <property type="entry name" value="P-loop_NTPase"/>
</dbReference>
<reference evidence="1" key="1">
    <citation type="submission" date="2020-11" db="EMBL/GenBank/DDBJ databases">
        <title>Chlorella ohadii genome sequencing and assembly.</title>
        <authorList>
            <person name="Murik O."/>
            <person name="Treves H."/>
            <person name="Kedem I."/>
            <person name="Shotland Y."/>
            <person name="Kaplan A."/>
        </authorList>
    </citation>
    <scope>NUCLEOTIDE SEQUENCE</scope>
    <source>
        <strain evidence="1">1</strain>
    </source>
</reference>
<dbReference type="SUPFAM" id="SSF52540">
    <property type="entry name" value="P-loop containing nucleoside triphosphate hydrolases"/>
    <property type="match status" value="1"/>
</dbReference>